<dbReference type="RefSeq" id="WP_394827289.1">
    <property type="nucleotide sequence ID" value="NZ_CP089984.1"/>
</dbReference>
<dbReference type="InterPro" id="IPR025110">
    <property type="entry name" value="AMP-bd_C"/>
</dbReference>
<accession>A0ABZ2M361</accession>
<evidence type="ECO:0000256" key="5">
    <source>
        <dbReference type="ARBA" id="ARBA00022598"/>
    </source>
</evidence>
<dbReference type="InterPro" id="IPR036736">
    <property type="entry name" value="ACP-like_sf"/>
</dbReference>
<dbReference type="CDD" id="cd19535">
    <property type="entry name" value="Cyc_NRPS"/>
    <property type="match status" value="1"/>
</dbReference>
<name>A0ABZ2M361_9BACT</name>
<dbReference type="InterPro" id="IPR020459">
    <property type="entry name" value="AMP-binding"/>
</dbReference>
<proteinExistence type="predicted"/>
<evidence type="ECO:0000313" key="8">
    <source>
        <dbReference type="EMBL" id="WXB17649.1"/>
    </source>
</evidence>
<evidence type="ECO:0000256" key="6">
    <source>
        <dbReference type="SAM" id="MobiDB-lite"/>
    </source>
</evidence>
<dbReference type="Pfam" id="PF00668">
    <property type="entry name" value="Condensation"/>
    <property type="match status" value="3"/>
</dbReference>
<dbReference type="InterPro" id="IPR023213">
    <property type="entry name" value="CAT-like_dom_sf"/>
</dbReference>
<dbReference type="Proteomes" id="UP001370348">
    <property type="component" value="Chromosome"/>
</dbReference>
<dbReference type="SMART" id="SM00823">
    <property type="entry name" value="PKS_PP"/>
    <property type="match status" value="3"/>
</dbReference>
<dbReference type="NCBIfam" id="TIGR01733">
    <property type="entry name" value="AA-adenyl-dom"/>
    <property type="match status" value="2"/>
</dbReference>
<dbReference type="PROSITE" id="PS50075">
    <property type="entry name" value="CARRIER"/>
    <property type="match status" value="3"/>
</dbReference>
<dbReference type="SUPFAM" id="SSF56801">
    <property type="entry name" value="Acetyl-CoA synthetase-like"/>
    <property type="match status" value="2"/>
</dbReference>
<dbReference type="PRINTS" id="PR00154">
    <property type="entry name" value="AMPBINDING"/>
</dbReference>
<dbReference type="CDD" id="cd19531">
    <property type="entry name" value="LCL_NRPS-like"/>
    <property type="match status" value="1"/>
</dbReference>
<keyword evidence="5" id="KW-0436">Ligase</keyword>
<dbReference type="Gene3D" id="3.30.559.30">
    <property type="entry name" value="Nonribosomal peptide synthetase, condensation domain"/>
    <property type="match status" value="2"/>
</dbReference>
<feature type="domain" description="Carrier" evidence="7">
    <location>
        <begin position="33"/>
        <end position="110"/>
    </location>
</feature>
<dbReference type="InterPro" id="IPR010071">
    <property type="entry name" value="AA_adenyl_dom"/>
</dbReference>
<feature type="region of interest" description="Disordered" evidence="6">
    <location>
        <begin position="2329"/>
        <end position="2350"/>
    </location>
</feature>
<dbReference type="Gene3D" id="1.10.1200.10">
    <property type="entry name" value="ACP-like"/>
    <property type="match status" value="3"/>
</dbReference>
<dbReference type="EMBL" id="CP089984">
    <property type="protein sequence ID" value="WXB17649.1"/>
    <property type="molecule type" value="Genomic_DNA"/>
</dbReference>
<feature type="compositionally biased region" description="Low complexity" evidence="6">
    <location>
        <begin position="2329"/>
        <end position="2341"/>
    </location>
</feature>
<organism evidence="8 9">
    <name type="scientific">Pendulispora albinea</name>
    <dbReference type="NCBI Taxonomy" id="2741071"/>
    <lineage>
        <taxon>Bacteria</taxon>
        <taxon>Pseudomonadati</taxon>
        <taxon>Myxococcota</taxon>
        <taxon>Myxococcia</taxon>
        <taxon>Myxococcales</taxon>
        <taxon>Sorangiineae</taxon>
        <taxon>Pendulisporaceae</taxon>
        <taxon>Pendulispora</taxon>
    </lineage>
</organism>
<evidence type="ECO:0000313" key="9">
    <source>
        <dbReference type="Proteomes" id="UP001370348"/>
    </source>
</evidence>
<dbReference type="SMART" id="SM01294">
    <property type="entry name" value="PKS_PP_betabranch"/>
    <property type="match status" value="1"/>
</dbReference>
<keyword evidence="9" id="KW-1185">Reference proteome</keyword>
<dbReference type="CDD" id="cd05930">
    <property type="entry name" value="A_NRPS"/>
    <property type="match status" value="1"/>
</dbReference>
<reference evidence="8 9" key="1">
    <citation type="submission" date="2021-12" db="EMBL/GenBank/DDBJ databases">
        <title>Discovery of the Pendulisporaceae a myxobacterial family with distinct sporulation behavior and unique specialized metabolism.</title>
        <authorList>
            <person name="Garcia R."/>
            <person name="Popoff A."/>
            <person name="Bader C.D."/>
            <person name="Loehr J."/>
            <person name="Walesch S."/>
            <person name="Walt C."/>
            <person name="Boldt J."/>
            <person name="Bunk B."/>
            <person name="Haeckl F.J.F.P.J."/>
            <person name="Gunesch A.P."/>
            <person name="Birkelbach J."/>
            <person name="Nuebel U."/>
            <person name="Pietschmann T."/>
            <person name="Bach T."/>
            <person name="Mueller R."/>
        </authorList>
    </citation>
    <scope>NUCLEOTIDE SEQUENCE [LARGE SCALE GENOMIC DNA]</scope>
    <source>
        <strain evidence="8 9">MSr11954</strain>
    </source>
</reference>
<dbReference type="Gene3D" id="3.30.559.10">
    <property type="entry name" value="Chloramphenicol acetyltransferase-like domain"/>
    <property type="match status" value="2"/>
</dbReference>
<dbReference type="InterPro" id="IPR057737">
    <property type="entry name" value="Condensation_MtbB-like"/>
</dbReference>
<dbReference type="PANTHER" id="PTHR45527:SF10">
    <property type="entry name" value="PYOCHELIN SYNTHASE PCHF"/>
    <property type="match status" value="1"/>
</dbReference>
<evidence type="ECO:0000256" key="2">
    <source>
        <dbReference type="ARBA" id="ARBA00004924"/>
    </source>
</evidence>
<comment type="cofactor">
    <cofactor evidence="1">
        <name>pantetheine 4'-phosphate</name>
        <dbReference type="ChEBI" id="CHEBI:47942"/>
    </cofactor>
</comment>
<keyword evidence="3" id="KW-0596">Phosphopantetheine</keyword>
<keyword evidence="4" id="KW-0597">Phosphoprotein</keyword>
<dbReference type="InterPro" id="IPR020845">
    <property type="entry name" value="AMP-binding_CS"/>
</dbReference>
<evidence type="ECO:0000256" key="3">
    <source>
        <dbReference type="ARBA" id="ARBA00022450"/>
    </source>
</evidence>
<evidence type="ECO:0000259" key="7">
    <source>
        <dbReference type="PROSITE" id="PS50075"/>
    </source>
</evidence>
<dbReference type="InterPro" id="IPR000873">
    <property type="entry name" value="AMP-dep_synth/lig_dom"/>
</dbReference>
<dbReference type="PANTHER" id="PTHR45527">
    <property type="entry name" value="NONRIBOSOMAL PEPTIDE SYNTHETASE"/>
    <property type="match status" value="1"/>
</dbReference>
<dbReference type="Pfam" id="PF00550">
    <property type="entry name" value="PP-binding"/>
    <property type="match status" value="3"/>
</dbReference>
<comment type="pathway">
    <text evidence="2">Siderophore biosynthesis.</text>
</comment>
<dbReference type="CDD" id="cd12114">
    <property type="entry name" value="A_NRPS_TlmIV_like"/>
    <property type="match status" value="1"/>
</dbReference>
<dbReference type="InterPro" id="IPR006162">
    <property type="entry name" value="Ppantetheine_attach_site"/>
</dbReference>
<dbReference type="Pfam" id="PF00501">
    <property type="entry name" value="AMP-binding"/>
    <property type="match status" value="2"/>
</dbReference>
<dbReference type="SUPFAM" id="SSF52777">
    <property type="entry name" value="CoA-dependent acyltransferases"/>
    <property type="match status" value="4"/>
</dbReference>
<gene>
    <name evidence="8" type="ORF">LZC94_10345</name>
</gene>
<dbReference type="PROSITE" id="PS00012">
    <property type="entry name" value="PHOSPHOPANTETHEINE"/>
    <property type="match status" value="3"/>
</dbReference>
<dbReference type="Gene3D" id="2.30.38.10">
    <property type="entry name" value="Luciferase, Domain 3"/>
    <property type="match status" value="2"/>
</dbReference>
<dbReference type="Pfam" id="PF13193">
    <property type="entry name" value="AMP-binding_C"/>
    <property type="match status" value="1"/>
</dbReference>
<feature type="region of interest" description="Disordered" evidence="6">
    <location>
        <begin position="116"/>
        <end position="135"/>
    </location>
</feature>
<evidence type="ECO:0000256" key="1">
    <source>
        <dbReference type="ARBA" id="ARBA00001957"/>
    </source>
</evidence>
<dbReference type="Gene3D" id="3.30.300.30">
    <property type="match status" value="2"/>
</dbReference>
<dbReference type="PROSITE" id="PS00455">
    <property type="entry name" value="AMP_BINDING"/>
    <property type="match status" value="2"/>
</dbReference>
<dbReference type="InterPro" id="IPR001242">
    <property type="entry name" value="Condensation_dom"/>
</dbReference>
<sequence length="2350" mass="253863">MTQHDLQHPSAGAPLPSVEGFLRQLLSVCDPEDRRPILQAYLADELARVLRIQDGPIDPQRPVGQLGVDSLTALELSHRVGAELGVTVAMSTFARNPNLIELADELLARGAQAPIAPDGQTDAAEGPSIVPSPGERHLPFPLTDIQAAYWLGRSGQFALGDVSTHVYVEVDIVGLDLDRLAGALRQTIARHDMLRAVVLSDSAQQILPEVPAYAIDTSDLRALPAAEVDAYLESVRERLAHRVLPADRWPLFDVRASVLSGGKTRLHIDLDMLILDASSWQLALHEVLVRYDDPGAAFEPLEISFRDFVLAQKSADGAGPALRAREYWRGRLGTLPPAPELPLAKNPGDVSRPRFERRTRLLDAATWQALKQRAADAGLTPSGVLLAAFAEVLAAFAKSPRFTLNLTHFHRPPVHPGIERLLGDFTSTVLLEVQGDIAGSFEERARRIQERLWSDLEHRSMSGVQVLRELSQQRGGTPVMMPVVFTSLLGIVGPGARPPAGTTVEGVYGISQTPQLWLDHQVWEHDGALVFQWDAVAEIFPAGLLHEMFETQAAVLDELARSASSWQMPPRRWLPVHAHLARLAAVNATERPVAPDTLDGLFAKQVPARGQAPAVIAFDRTLDYDELDRRSISLAQSLRRRGAHPQALVAVVMEKGWEQVVAVLGVLRAGAAYLPVDPSLPRERIHLLLREGEVRVVLTQSWLDDRIAWPEGIDRVHVDVDPGPGEEPPVPLPKAQPEDLAYVIYTSGSTGRPKGVMIDHRGAVNTVLDVQRRFAVGPGDRIFALSSLSFDLSVYDIFGALAAGATVVLPRASEARDPERWLDWIAEQRITIWSSVPALMEMLVDAARGHANTRIDTLRLVMLSGDWIPVTLPDRIRALAGGARIASLGGATEASIWSIVYDVGAVDPGWTSIPYGTPMDNQRWYVLDPELEPRPAWATGELCIGGIGLALGYWRDEARTRERFIVHPRTGERLYRTGDLGRQRPDGVFEILGREDFQVKIHGHRIELGEIEAAIAHHPGVRAALVAAPRAPGQAKERRQLVAYVVPDAGRGPLDRDALRHFLMEALPAYMVPDDYVFLESLPLSDNGKIDRARLPSAARAADGGPASFVAPKTAAEEAIARAFAGAIHGEGADVPRVGRDDDFFALGGDSLRAARLVSHLRQTLGLDAAVRTIFESPTVAGLAARLRPFASAGAVQPIPRADLGGELPLSFAQSRLWFLAQLDPWTLVGNGAQVVRVRGAVNLEALERSLTEIVRRHAVLRTTFGMSSAGTPVQRIAPEPALDFSVMDFRRTDARGGAGGAVEAGGAVDAGGAVEASETNEAASAWIAREARRHYDLERGPLVRAAVARVGHEESLLLVAMHHIVTDGWSYGVLARELRVLYAAFVAGEASPLPELAVQYADFAQWQRGWLDGERWERLASYWKDKLAGAPAALDPSFGAAPSEGGGGRRRALIALPGPLSEELRAFARTEGVTLFMVLLAALKALLSRYTRQDDIVVGTLVAGRDRAEIEPLIGFFVNQLVLRTDLSGEPTVRELLSRIKATTLDAYAHQDLPFEALVQTLAPRHDLRRAPLFQTRLVLQDAAPPSLGVPGISMTPEDIDVDASEVGLSMELFDAERAVVGRLVYDGAWFDEGAASRFLTHFRLLLEGMVAEPSRTIASLPLLPSGEAEQLMAWSRPATTLERRACVHQLFEAQVERTPNAPAVVYEGRALTYDAFNREANRLAHYLLEHGVRPGDTVGLCVERLPSILVALVAILKAGAAYVPLDPDDPRSRLAFTLEDARPKVILGHDRALMKLPATEVTLVALDRERDRASILAQSAINPRAAVTPESLAYILYTSGSTGKPKGALLHHRGLSNLALATIEAFGIAPESRVLQFSRLTFDVSLGDVFGALLAGATLCLAPSQALLPGPEFLGVLRELAITTLALPPSALAVMNPEPLPALRTIAVAGEACPPHVVDAWQPGRTMINGYGPTEATVYATFARCLAGASRTPIGRPLPNTEAFVLDAHGQLAPIGVVGELHLGGAGIAYGYHDRPALTAERFIAHPWPRGPGARLYKTGDLARWLPDGQLEFVGRADDQIKWRGFRIELGEIEAAAMTHPRVRAAVAVAHGEGSERRIAVYAVVADEAAVADETASAGETAVADETAVTGETAVADETAVTDEAAVADETAVAGARGVATASFASDLRAFLRERLPAYMVPSAIVLLEGFPRLPSGKVDRQALSIPWAARALERVPVAPRTPTERTLAAIWSELLSLRESDVSVHDDFFEMGGHSLLATRAAWRLRGACGVELPVRVFFEARTLLAIAASVDMLQMARAASAQAFSADSAGSADSADATGEREEGSL</sequence>
<dbReference type="InterPro" id="IPR045851">
    <property type="entry name" value="AMP-bd_C_sf"/>
</dbReference>
<dbReference type="InterPro" id="IPR009081">
    <property type="entry name" value="PP-bd_ACP"/>
</dbReference>
<protein>
    <submittedName>
        <fullName evidence="8">Amino acid adenylation domain-containing protein</fullName>
    </submittedName>
</protein>
<dbReference type="SUPFAM" id="SSF47336">
    <property type="entry name" value="ACP-like"/>
    <property type="match status" value="3"/>
</dbReference>
<feature type="domain" description="Carrier" evidence="7">
    <location>
        <begin position="2241"/>
        <end position="2318"/>
    </location>
</feature>
<feature type="domain" description="Carrier" evidence="7">
    <location>
        <begin position="1111"/>
        <end position="1191"/>
    </location>
</feature>
<dbReference type="Gene3D" id="3.40.50.980">
    <property type="match status" value="4"/>
</dbReference>
<evidence type="ECO:0000256" key="4">
    <source>
        <dbReference type="ARBA" id="ARBA00022553"/>
    </source>
</evidence>
<dbReference type="InterPro" id="IPR020806">
    <property type="entry name" value="PKS_PP-bd"/>
</dbReference>